<gene>
    <name evidence="3" type="ORF">MAMMFC1_02679</name>
</gene>
<evidence type="ECO:0008006" key="5">
    <source>
        <dbReference type="Google" id="ProtNLM"/>
    </source>
</evidence>
<feature type="chain" id="PRO_5016897199" description="LTXXQ motif protein" evidence="2">
    <location>
        <begin position="29"/>
        <end position="263"/>
    </location>
</feature>
<organism evidence="3 4">
    <name type="scientific">Methylomusa anaerophila</name>
    <dbReference type="NCBI Taxonomy" id="1930071"/>
    <lineage>
        <taxon>Bacteria</taxon>
        <taxon>Bacillati</taxon>
        <taxon>Bacillota</taxon>
        <taxon>Negativicutes</taxon>
        <taxon>Selenomonadales</taxon>
        <taxon>Sporomusaceae</taxon>
        <taxon>Methylomusa</taxon>
    </lineage>
</organism>
<dbReference type="OrthoDB" id="1682928at2"/>
<keyword evidence="4" id="KW-1185">Reference proteome</keyword>
<feature type="signal peptide" evidence="2">
    <location>
        <begin position="1"/>
        <end position="28"/>
    </location>
</feature>
<reference evidence="3 4" key="1">
    <citation type="journal article" date="2018" name="Int. J. Syst. Evol. Microbiol.">
        <title>Methylomusa anaerophila gen. nov., sp. nov., an anaerobic methanol-utilizing bacterium isolated from a microbial fuel cell.</title>
        <authorList>
            <person name="Amano N."/>
            <person name="Yamamuro A."/>
            <person name="Miyahara M."/>
            <person name="Kouzuma A."/>
            <person name="Abe T."/>
            <person name="Watanabe K."/>
        </authorList>
    </citation>
    <scope>NUCLEOTIDE SEQUENCE [LARGE SCALE GENOMIC DNA]</scope>
    <source>
        <strain evidence="3 4">MMFC1</strain>
    </source>
</reference>
<feature type="compositionally biased region" description="Basic and acidic residues" evidence="1">
    <location>
        <begin position="188"/>
        <end position="219"/>
    </location>
</feature>
<dbReference type="Proteomes" id="UP000276437">
    <property type="component" value="Chromosome"/>
</dbReference>
<protein>
    <recommendedName>
        <fullName evidence="5">LTXXQ motif protein</fullName>
    </recommendedName>
</protein>
<dbReference type="AlphaFoldDB" id="A0A348ALP6"/>
<feature type="region of interest" description="Disordered" evidence="1">
    <location>
        <begin position="35"/>
        <end position="55"/>
    </location>
</feature>
<evidence type="ECO:0000313" key="3">
    <source>
        <dbReference type="EMBL" id="BBB91994.1"/>
    </source>
</evidence>
<accession>A0A348ALP6</accession>
<evidence type="ECO:0000256" key="1">
    <source>
        <dbReference type="SAM" id="MobiDB-lite"/>
    </source>
</evidence>
<dbReference type="EMBL" id="AP018449">
    <property type="protein sequence ID" value="BBB91994.1"/>
    <property type="molecule type" value="Genomic_DNA"/>
</dbReference>
<dbReference type="KEGG" id="mana:MAMMFC1_02679"/>
<dbReference type="RefSeq" id="WP_126308946.1">
    <property type="nucleotide sequence ID" value="NZ_AP018449.1"/>
</dbReference>
<proteinExistence type="predicted"/>
<feature type="compositionally biased region" description="Basic and acidic residues" evidence="1">
    <location>
        <begin position="253"/>
        <end position="263"/>
    </location>
</feature>
<keyword evidence="2" id="KW-0732">Signal</keyword>
<sequence length="263" mass="29023">MKNDLTKKIISGLAIGCVAVALGGAALAYDTKAAPAPGSNYSAQQHPGKSPADMKQHMADKLNKLVNDGVITKEQSTAIENFFAQKLEQGKAAREKMKNMTPEERKAFMEQKKQNHPDLTGELAKATGISEEQAKAVADALRPKFDPQAMEQHLTNQLNQLVAAGTITKDQSDKVQAFLRQKFEQHKADFEQHKADREKIKNLSPEERKAFMEQKKQNHPDLTNELAKAADLSAEQAKAVAEAIRPPHHHHPKGDVKPDTSKQ</sequence>
<feature type="region of interest" description="Disordered" evidence="1">
    <location>
        <begin position="188"/>
        <end position="263"/>
    </location>
</feature>
<evidence type="ECO:0000313" key="4">
    <source>
        <dbReference type="Proteomes" id="UP000276437"/>
    </source>
</evidence>
<evidence type="ECO:0000256" key="2">
    <source>
        <dbReference type="SAM" id="SignalP"/>
    </source>
</evidence>
<name>A0A348ALP6_9FIRM</name>